<dbReference type="Proteomes" id="UP001234787">
    <property type="component" value="Unassembled WGS sequence"/>
</dbReference>
<dbReference type="EMBL" id="BSEH01000250">
    <property type="protein sequence ID" value="GLJ58044.1"/>
    <property type="molecule type" value="Genomic_DNA"/>
</dbReference>
<proteinExistence type="predicted"/>
<reference evidence="2" key="1">
    <citation type="submission" date="2022-12" db="EMBL/GenBank/DDBJ databases">
        <title>Chromosome-Level Genome Assembly of Japanese Cedar (Cryptomeriajaponica D. Don).</title>
        <authorList>
            <person name="Fujino T."/>
            <person name="Yamaguchi K."/>
            <person name="Yokoyama T."/>
            <person name="Hamanaka T."/>
            <person name="Harazono Y."/>
            <person name="Kamada H."/>
            <person name="Kobayashi W."/>
            <person name="Ujino-Ihara T."/>
            <person name="Uchiyama K."/>
            <person name="Matsumoto A."/>
            <person name="Izuno A."/>
            <person name="Tsumura Y."/>
            <person name="Toyoda A."/>
            <person name="Shigenobu S."/>
            <person name="Moriguchi Y."/>
            <person name="Ueno S."/>
            <person name="Kasahara M."/>
        </authorList>
    </citation>
    <scope>NUCLEOTIDE SEQUENCE</scope>
</reference>
<evidence type="ECO:0000313" key="2">
    <source>
        <dbReference type="EMBL" id="GLJ58044.1"/>
    </source>
</evidence>
<feature type="region of interest" description="Disordered" evidence="1">
    <location>
        <begin position="75"/>
        <end position="110"/>
    </location>
</feature>
<dbReference type="AlphaFoldDB" id="A0AAD3RQU0"/>
<feature type="compositionally biased region" description="Basic and acidic residues" evidence="1">
    <location>
        <begin position="97"/>
        <end position="110"/>
    </location>
</feature>
<comment type="caution">
    <text evidence="2">The sequence shown here is derived from an EMBL/GenBank/DDBJ whole genome shotgun (WGS) entry which is preliminary data.</text>
</comment>
<evidence type="ECO:0000256" key="1">
    <source>
        <dbReference type="SAM" id="MobiDB-lite"/>
    </source>
</evidence>
<name>A0AAD3RQU0_CRYJA</name>
<accession>A0AAD3RQU0</accession>
<protein>
    <submittedName>
        <fullName evidence="2">Uncharacterized protein</fullName>
    </submittedName>
</protein>
<gene>
    <name evidence="2" type="ORF">SUGI_1408500</name>
</gene>
<sequence length="110" mass="12068">MNFAGVDGDIDLDNPEKVVVLSSEDYKLVADFHTHPFADKTQQRVGSDEIQRAYEKVVPGIVVSCSGVSYYGPERRASMDGPTGYPQSSGEAYNGQKDVKFDDNKYIAQG</sequence>
<organism evidence="2 3">
    <name type="scientific">Cryptomeria japonica</name>
    <name type="common">Japanese cedar</name>
    <name type="synonym">Cupressus japonica</name>
    <dbReference type="NCBI Taxonomy" id="3369"/>
    <lineage>
        <taxon>Eukaryota</taxon>
        <taxon>Viridiplantae</taxon>
        <taxon>Streptophyta</taxon>
        <taxon>Embryophyta</taxon>
        <taxon>Tracheophyta</taxon>
        <taxon>Spermatophyta</taxon>
        <taxon>Pinopsida</taxon>
        <taxon>Pinidae</taxon>
        <taxon>Conifers II</taxon>
        <taxon>Cupressales</taxon>
        <taxon>Cupressaceae</taxon>
        <taxon>Cryptomeria</taxon>
    </lineage>
</organism>
<keyword evidence="3" id="KW-1185">Reference proteome</keyword>
<evidence type="ECO:0000313" key="3">
    <source>
        <dbReference type="Proteomes" id="UP001234787"/>
    </source>
</evidence>